<dbReference type="WBParaSite" id="MBELARI_LOCUS5037">
    <property type="protein sequence ID" value="MBELARI_LOCUS5037"/>
    <property type="gene ID" value="MBELARI_LOCUS5037"/>
</dbReference>
<dbReference type="InterPro" id="IPR009038">
    <property type="entry name" value="GOLD_dom"/>
</dbReference>
<evidence type="ECO:0000256" key="3">
    <source>
        <dbReference type="ARBA" id="ARBA00022692"/>
    </source>
</evidence>
<feature type="transmembrane region" description="Helical" evidence="9">
    <location>
        <begin position="166"/>
        <end position="188"/>
    </location>
</feature>
<evidence type="ECO:0000256" key="2">
    <source>
        <dbReference type="ARBA" id="ARBA00007104"/>
    </source>
</evidence>
<evidence type="ECO:0000259" key="11">
    <source>
        <dbReference type="PROSITE" id="PS50866"/>
    </source>
</evidence>
<evidence type="ECO:0000256" key="10">
    <source>
        <dbReference type="SAM" id="SignalP"/>
    </source>
</evidence>
<dbReference type="GO" id="GO:0012505">
    <property type="term" value="C:endomembrane system"/>
    <property type="evidence" value="ECO:0007669"/>
    <property type="project" value="UniProtKB-SubCell"/>
</dbReference>
<dbReference type="InterPro" id="IPR015720">
    <property type="entry name" value="Emp24-like"/>
</dbReference>
<sequence length="198" mass="22786">MKLFLTFALLLASANAYFIFVDANEEQCFFERATSGAKLSLTFEVADGGFLDIDVKIVGPDNRQIYKGDRESSGKYNFAAHMDGAYTFCFGNLMSTMTPKTLLFSIETSEPRIQVTEKPENPENHKLEEMVQQLSGTLTSVKHEQEYMEIRERVHRKINENTNSRVVYWAVFETAVLVSMTLGQIWYLKRFFEVRSFV</sequence>
<evidence type="ECO:0000256" key="5">
    <source>
        <dbReference type="ARBA" id="ARBA00022989"/>
    </source>
</evidence>
<dbReference type="PROSITE" id="PS50866">
    <property type="entry name" value="GOLD"/>
    <property type="match status" value="1"/>
</dbReference>
<feature type="domain" description="GOLD" evidence="11">
    <location>
        <begin position="26"/>
        <end position="108"/>
    </location>
</feature>
<keyword evidence="12" id="KW-1185">Reference proteome</keyword>
<comment type="similarity">
    <text evidence="2 8">Belongs to the EMP24/GP25L family.</text>
</comment>
<evidence type="ECO:0000256" key="8">
    <source>
        <dbReference type="RuleBase" id="RU003827"/>
    </source>
</evidence>
<comment type="subcellular location">
    <subcellularLocation>
        <location evidence="7">Endomembrane system</location>
        <topology evidence="7">Single-pass membrane protein</topology>
    </subcellularLocation>
    <subcellularLocation>
        <location evidence="1 8">Membrane</location>
        <topology evidence="1 8">Single-pass type I membrane protein</topology>
    </subcellularLocation>
</comment>
<dbReference type="PANTHER" id="PTHR22811">
    <property type="entry name" value="TRANSMEMBRANE EMP24 DOMAIN-CONTAINING PROTEIN"/>
    <property type="match status" value="1"/>
</dbReference>
<dbReference type="GO" id="GO:0016020">
    <property type="term" value="C:membrane"/>
    <property type="evidence" value="ECO:0007669"/>
    <property type="project" value="UniProtKB-SubCell"/>
</dbReference>
<keyword evidence="3 8" id="KW-0812">Transmembrane</keyword>
<evidence type="ECO:0000313" key="13">
    <source>
        <dbReference type="WBParaSite" id="MBELARI_LOCUS5037"/>
    </source>
</evidence>
<dbReference type="Proteomes" id="UP000887575">
    <property type="component" value="Unassembled WGS sequence"/>
</dbReference>
<keyword evidence="6 9" id="KW-0472">Membrane</keyword>
<dbReference type="AlphaFoldDB" id="A0AAF3FDG0"/>
<keyword evidence="5 9" id="KW-1133">Transmembrane helix</keyword>
<dbReference type="SMART" id="SM01190">
    <property type="entry name" value="EMP24_GP25L"/>
    <property type="match status" value="1"/>
</dbReference>
<organism evidence="12 13">
    <name type="scientific">Mesorhabditis belari</name>
    <dbReference type="NCBI Taxonomy" id="2138241"/>
    <lineage>
        <taxon>Eukaryota</taxon>
        <taxon>Metazoa</taxon>
        <taxon>Ecdysozoa</taxon>
        <taxon>Nematoda</taxon>
        <taxon>Chromadorea</taxon>
        <taxon>Rhabditida</taxon>
        <taxon>Rhabditina</taxon>
        <taxon>Rhabditomorpha</taxon>
        <taxon>Rhabditoidea</taxon>
        <taxon>Rhabditidae</taxon>
        <taxon>Mesorhabditinae</taxon>
        <taxon>Mesorhabditis</taxon>
    </lineage>
</organism>
<feature type="chain" id="PRO_5042206040" evidence="10">
    <location>
        <begin position="17"/>
        <end position="198"/>
    </location>
</feature>
<evidence type="ECO:0000256" key="4">
    <source>
        <dbReference type="ARBA" id="ARBA00022729"/>
    </source>
</evidence>
<accession>A0AAF3FDG0</accession>
<evidence type="ECO:0000256" key="1">
    <source>
        <dbReference type="ARBA" id="ARBA00004479"/>
    </source>
</evidence>
<protein>
    <submittedName>
        <fullName evidence="13">GOLD domain-containing protein</fullName>
    </submittedName>
</protein>
<evidence type="ECO:0000256" key="7">
    <source>
        <dbReference type="ARBA" id="ARBA00037847"/>
    </source>
</evidence>
<dbReference type="Pfam" id="PF01105">
    <property type="entry name" value="EMP24_GP25L"/>
    <property type="match status" value="1"/>
</dbReference>
<reference evidence="13" key="1">
    <citation type="submission" date="2024-02" db="UniProtKB">
        <authorList>
            <consortium name="WormBaseParasite"/>
        </authorList>
    </citation>
    <scope>IDENTIFICATION</scope>
</reference>
<evidence type="ECO:0000313" key="12">
    <source>
        <dbReference type="Proteomes" id="UP000887575"/>
    </source>
</evidence>
<evidence type="ECO:0000256" key="6">
    <source>
        <dbReference type="ARBA" id="ARBA00023136"/>
    </source>
</evidence>
<keyword evidence="4 10" id="KW-0732">Signal</keyword>
<proteinExistence type="inferred from homology"/>
<evidence type="ECO:0000256" key="9">
    <source>
        <dbReference type="SAM" id="Phobius"/>
    </source>
</evidence>
<dbReference type="SUPFAM" id="SSF101576">
    <property type="entry name" value="Supernatant protein factor (SPF), C-terminal domain"/>
    <property type="match status" value="1"/>
</dbReference>
<feature type="signal peptide" evidence="10">
    <location>
        <begin position="1"/>
        <end position="16"/>
    </location>
</feature>
<dbReference type="InterPro" id="IPR036598">
    <property type="entry name" value="GOLD_dom_sf"/>
</dbReference>
<name>A0AAF3FDG0_9BILA</name>